<comment type="subcellular location">
    <subcellularLocation>
        <location evidence="1">Periplasm</location>
    </subcellularLocation>
</comment>
<evidence type="ECO:0000256" key="5">
    <source>
        <dbReference type="ARBA" id="ARBA00070588"/>
    </source>
</evidence>
<keyword evidence="4" id="KW-0574">Periplasm</keyword>
<dbReference type="InterPro" id="IPR051686">
    <property type="entry name" value="Lipoprotein_DolP"/>
</dbReference>
<dbReference type="PANTHER" id="PTHR34606">
    <property type="entry name" value="BON DOMAIN-CONTAINING PROTEIN"/>
    <property type="match status" value="1"/>
</dbReference>
<evidence type="ECO:0000313" key="8">
    <source>
        <dbReference type="EMBL" id="MCJ8499007.1"/>
    </source>
</evidence>
<evidence type="ECO:0000313" key="9">
    <source>
        <dbReference type="Proteomes" id="UP001165427"/>
    </source>
</evidence>
<proteinExistence type="predicted"/>
<keyword evidence="9" id="KW-1185">Reference proteome</keyword>
<organism evidence="8 9">
    <name type="scientific">Desulfatitalea alkaliphila</name>
    <dbReference type="NCBI Taxonomy" id="2929485"/>
    <lineage>
        <taxon>Bacteria</taxon>
        <taxon>Pseudomonadati</taxon>
        <taxon>Thermodesulfobacteriota</taxon>
        <taxon>Desulfobacteria</taxon>
        <taxon>Desulfobacterales</taxon>
        <taxon>Desulfosarcinaceae</taxon>
        <taxon>Desulfatitalea</taxon>
    </lineage>
</organism>
<dbReference type="InterPro" id="IPR007055">
    <property type="entry name" value="BON_dom"/>
</dbReference>
<dbReference type="PROSITE" id="PS50914">
    <property type="entry name" value="BON"/>
    <property type="match status" value="1"/>
</dbReference>
<dbReference type="PANTHER" id="PTHR34606:SF16">
    <property type="entry name" value="BON DOMAIN-CONTAINING PROTEIN"/>
    <property type="match status" value="1"/>
</dbReference>
<dbReference type="AlphaFoldDB" id="A0AA41QY01"/>
<protein>
    <recommendedName>
        <fullName evidence="5">Osmotically-inducible protein Y</fullName>
    </recommendedName>
</protein>
<reference evidence="8" key="1">
    <citation type="submission" date="2022-04" db="EMBL/GenBank/DDBJ databases">
        <title>Desulfatitalea alkaliphila sp. nov., a novel anaerobic sulfate-reducing bacterium isolated from terrestrial mud volcano, Taman Peninsula, Russia.</title>
        <authorList>
            <person name="Khomyakova M.A."/>
            <person name="Merkel A.Y."/>
            <person name="Slobodkin A.I."/>
        </authorList>
    </citation>
    <scope>NUCLEOTIDE SEQUENCE</scope>
    <source>
        <strain evidence="8">M08but</strain>
    </source>
</reference>
<dbReference type="GO" id="GO:0042597">
    <property type="term" value="C:periplasmic space"/>
    <property type="evidence" value="ECO:0007669"/>
    <property type="project" value="UniProtKB-SubCell"/>
</dbReference>
<keyword evidence="2 6" id="KW-0732">Signal</keyword>
<evidence type="ECO:0000256" key="3">
    <source>
        <dbReference type="ARBA" id="ARBA00022737"/>
    </source>
</evidence>
<evidence type="ECO:0000256" key="4">
    <source>
        <dbReference type="ARBA" id="ARBA00022764"/>
    </source>
</evidence>
<dbReference type="Pfam" id="PF04972">
    <property type="entry name" value="BON"/>
    <property type="match status" value="1"/>
</dbReference>
<name>A0AA41QY01_9BACT</name>
<dbReference type="FunFam" id="3.30.1340.30:FF:000001">
    <property type="entry name" value="Molecular chaperone OsmY"/>
    <property type="match status" value="1"/>
</dbReference>
<dbReference type="RefSeq" id="WP_246902038.1">
    <property type="nucleotide sequence ID" value="NZ_JALJRB010000001.1"/>
</dbReference>
<evidence type="ECO:0000256" key="2">
    <source>
        <dbReference type="ARBA" id="ARBA00022729"/>
    </source>
</evidence>
<dbReference type="EMBL" id="JALJRB010000001">
    <property type="protein sequence ID" value="MCJ8499007.1"/>
    <property type="molecule type" value="Genomic_DNA"/>
</dbReference>
<keyword evidence="3" id="KW-0677">Repeat</keyword>
<dbReference type="PROSITE" id="PS51257">
    <property type="entry name" value="PROKAR_LIPOPROTEIN"/>
    <property type="match status" value="1"/>
</dbReference>
<dbReference type="SMART" id="SM00749">
    <property type="entry name" value="BON"/>
    <property type="match status" value="1"/>
</dbReference>
<dbReference type="Proteomes" id="UP001165427">
    <property type="component" value="Unassembled WGS sequence"/>
</dbReference>
<sequence length="104" mass="10918">MNTNKSVVHYLVIVLLVLGLAACASTPKQSGAGEYVDDTVITTKVKSLLAADDFLRSFEIGVETYKGTVQLSGFVNTQDAVNSAGEIAASVQGVDSVKNNLIVK</sequence>
<evidence type="ECO:0000259" key="7">
    <source>
        <dbReference type="PROSITE" id="PS50914"/>
    </source>
</evidence>
<feature type="domain" description="BON" evidence="7">
    <location>
        <begin position="37"/>
        <end position="104"/>
    </location>
</feature>
<dbReference type="InterPro" id="IPR014004">
    <property type="entry name" value="Transpt-assoc_nodulatn_dom_bac"/>
</dbReference>
<comment type="caution">
    <text evidence="8">The sequence shown here is derived from an EMBL/GenBank/DDBJ whole genome shotgun (WGS) entry which is preliminary data.</text>
</comment>
<feature type="signal peptide" evidence="6">
    <location>
        <begin position="1"/>
        <end position="24"/>
    </location>
</feature>
<accession>A0AA41QY01</accession>
<feature type="chain" id="PRO_5041282385" description="Osmotically-inducible protein Y" evidence="6">
    <location>
        <begin position="25"/>
        <end position="104"/>
    </location>
</feature>
<evidence type="ECO:0000256" key="1">
    <source>
        <dbReference type="ARBA" id="ARBA00004418"/>
    </source>
</evidence>
<evidence type="ECO:0000256" key="6">
    <source>
        <dbReference type="SAM" id="SignalP"/>
    </source>
</evidence>
<gene>
    <name evidence="8" type="ORF">MRX98_00360</name>
</gene>
<dbReference type="Gene3D" id="3.30.1340.30">
    <property type="match status" value="1"/>
</dbReference>